<proteinExistence type="predicted"/>
<organism evidence="7 8">
    <name type="scientific">Haemaphysalis longicornis</name>
    <name type="common">Bush tick</name>
    <dbReference type="NCBI Taxonomy" id="44386"/>
    <lineage>
        <taxon>Eukaryota</taxon>
        <taxon>Metazoa</taxon>
        <taxon>Ecdysozoa</taxon>
        <taxon>Arthropoda</taxon>
        <taxon>Chelicerata</taxon>
        <taxon>Arachnida</taxon>
        <taxon>Acari</taxon>
        <taxon>Parasitiformes</taxon>
        <taxon>Ixodida</taxon>
        <taxon>Ixodoidea</taxon>
        <taxon>Ixodidae</taxon>
        <taxon>Haemaphysalinae</taxon>
        <taxon>Haemaphysalis</taxon>
    </lineage>
</organism>
<comment type="subcellular location">
    <subcellularLocation>
        <location evidence="1">Membrane</location>
        <topology evidence="1">Multi-pass membrane protein</topology>
    </subcellularLocation>
</comment>
<protein>
    <recommendedName>
        <fullName evidence="9">Monocarboxylate transporter</fullName>
    </recommendedName>
</protein>
<evidence type="ECO:0008006" key="9">
    <source>
        <dbReference type="Google" id="ProtNLM"/>
    </source>
</evidence>
<dbReference type="EMBL" id="JABSTR010000008">
    <property type="protein sequence ID" value="KAH9376332.1"/>
    <property type="molecule type" value="Genomic_DNA"/>
</dbReference>
<feature type="transmembrane region" description="Helical" evidence="6">
    <location>
        <begin position="240"/>
        <end position="262"/>
    </location>
</feature>
<dbReference type="PANTHER" id="PTHR43385:SF1">
    <property type="entry name" value="RIBOFLAVIN TRANSPORTER RIBJ"/>
    <property type="match status" value="1"/>
</dbReference>
<keyword evidence="5 6" id="KW-0472">Membrane</keyword>
<evidence type="ECO:0000313" key="8">
    <source>
        <dbReference type="Proteomes" id="UP000821853"/>
    </source>
</evidence>
<evidence type="ECO:0000256" key="2">
    <source>
        <dbReference type="ARBA" id="ARBA00022448"/>
    </source>
</evidence>
<accession>A0A9J6GQ71</accession>
<feature type="transmembrane region" description="Helical" evidence="6">
    <location>
        <begin position="23"/>
        <end position="46"/>
    </location>
</feature>
<evidence type="ECO:0000313" key="7">
    <source>
        <dbReference type="EMBL" id="KAH9376332.1"/>
    </source>
</evidence>
<evidence type="ECO:0000256" key="3">
    <source>
        <dbReference type="ARBA" id="ARBA00022692"/>
    </source>
</evidence>
<gene>
    <name evidence="7" type="ORF">HPB48_001599</name>
</gene>
<reference evidence="7 8" key="1">
    <citation type="journal article" date="2020" name="Cell">
        <title>Large-Scale Comparative Analyses of Tick Genomes Elucidate Their Genetic Diversity and Vector Capacities.</title>
        <authorList>
            <consortium name="Tick Genome and Microbiome Consortium (TIGMIC)"/>
            <person name="Jia N."/>
            <person name="Wang J."/>
            <person name="Shi W."/>
            <person name="Du L."/>
            <person name="Sun Y."/>
            <person name="Zhan W."/>
            <person name="Jiang J.F."/>
            <person name="Wang Q."/>
            <person name="Zhang B."/>
            <person name="Ji P."/>
            <person name="Bell-Sakyi L."/>
            <person name="Cui X.M."/>
            <person name="Yuan T.T."/>
            <person name="Jiang B.G."/>
            <person name="Yang W.F."/>
            <person name="Lam T.T."/>
            <person name="Chang Q.C."/>
            <person name="Ding S.J."/>
            <person name="Wang X.J."/>
            <person name="Zhu J.G."/>
            <person name="Ruan X.D."/>
            <person name="Zhao L."/>
            <person name="Wei J.T."/>
            <person name="Ye R.Z."/>
            <person name="Que T.C."/>
            <person name="Du C.H."/>
            <person name="Zhou Y.H."/>
            <person name="Cheng J.X."/>
            <person name="Dai P.F."/>
            <person name="Guo W.B."/>
            <person name="Han X.H."/>
            <person name="Huang E.J."/>
            <person name="Li L.F."/>
            <person name="Wei W."/>
            <person name="Gao Y.C."/>
            <person name="Liu J.Z."/>
            <person name="Shao H.Z."/>
            <person name="Wang X."/>
            <person name="Wang C.C."/>
            <person name="Yang T.C."/>
            <person name="Huo Q.B."/>
            <person name="Li W."/>
            <person name="Chen H.Y."/>
            <person name="Chen S.E."/>
            <person name="Zhou L.G."/>
            <person name="Ni X.B."/>
            <person name="Tian J.H."/>
            <person name="Sheng Y."/>
            <person name="Liu T."/>
            <person name="Pan Y.S."/>
            <person name="Xia L.Y."/>
            <person name="Li J."/>
            <person name="Zhao F."/>
            <person name="Cao W.C."/>
        </authorList>
    </citation>
    <scope>NUCLEOTIDE SEQUENCE [LARGE SCALE GENOMIC DNA]</scope>
    <source>
        <strain evidence="7">HaeL-2018</strain>
    </source>
</reference>
<feature type="transmembrane region" description="Helical" evidence="6">
    <location>
        <begin position="212"/>
        <end position="234"/>
    </location>
</feature>
<evidence type="ECO:0000256" key="1">
    <source>
        <dbReference type="ARBA" id="ARBA00004141"/>
    </source>
</evidence>
<keyword evidence="3 6" id="KW-0812">Transmembrane</keyword>
<dbReference type="Proteomes" id="UP000821853">
    <property type="component" value="Unassembled WGS sequence"/>
</dbReference>
<feature type="transmembrane region" description="Helical" evidence="6">
    <location>
        <begin position="274"/>
        <end position="296"/>
    </location>
</feature>
<comment type="caution">
    <text evidence="7">The sequence shown here is derived from an EMBL/GenBank/DDBJ whole genome shotgun (WGS) entry which is preliminary data.</text>
</comment>
<keyword evidence="2" id="KW-0813">Transport</keyword>
<dbReference type="GO" id="GO:0016020">
    <property type="term" value="C:membrane"/>
    <property type="evidence" value="ECO:0007669"/>
    <property type="project" value="UniProtKB-SubCell"/>
</dbReference>
<evidence type="ECO:0000256" key="6">
    <source>
        <dbReference type="SAM" id="Phobius"/>
    </source>
</evidence>
<evidence type="ECO:0000256" key="4">
    <source>
        <dbReference type="ARBA" id="ARBA00022989"/>
    </source>
</evidence>
<keyword evidence="8" id="KW-1185">Reference proteome</keyword>
<name>A0A9J6GQ71_HAELO</name>
<dbReference type="InterPro" id="IPR036259">
    <property type="entry name" value="MFS_trans_sf"/>
</dbReference>
<dbReference type="OrthoDB" id="5667at2759"/>
<dbReference type="SUPFAM" id="SSF103473">
    <property type="entry name" value="MFS general substrate transporter"/>
    <property type="match status" value="1"/>
</dbReference>
<keyword evidence="4 6" id="KW-1133">Transmembrane helix</keyword>
<dbReference type="VEuPathDB" id="VectorBase:HLOH_053976"/>
<sequence length="323" mass="35343">MFTAGGINTMVLPKLVDFFRVTYGIRGTFLLYGAFLMNAFPFALALRSPPWLRQRRCPEQNRDLDEPIATVANTSAEFRVEKYEICKAGEANHEPQILATGVACAETSRAIGLSPMPDQSSGARTSKWEIFKINISFYAVKNALSPFMTLTYLVDALSFSVIVNTHPVFIVVSSDLVSDRGIAPSHAVYLLYALSASDTLCRSLSGLAIDSGFLSLESVMIVGFLLQGVAFELLSYFRQLTAMVIISVLMGTTLGSRIGLLTPLLVNDFGMQRLPVMIGAVFFCEGATALLLPPLIDKKCGHFQSFSFYVFSIFMTSTVQVSS</sequence>
<dbReference type="AlphaFoldDB" id="A0A9J6GQ71"/>
<evidence type="ECO:0000256" key="5">
    <source>
        <dbReference type="ARBA" id="ARBA00023136"/>
    </source>
</evidence>
<dbReference type="InterPro" id="IPR052983">
    <property type="entry name" value="MFS_Riboflavin_Transporter"/>
</dbReference>
<dbReference type="PANTHER" id="PTHR43385">
    <property type="entry name" value="RIBOFLAVIN TRANSPORTER RIBJ"/>
    <property type="match status" value="1"/>
</dbReference>